<evidence type="ECO:0000256" key="3">
    <source>
        <dbReference type="ARBA" id="ARBA00022475"/>
    </source>
</evidence>
<evidence type="ECO:0000313" key="9">
    <source>
        <dbReference type="Proteomes" id="UP000035034"/>
    </source>
</evidence>
<reference evidence="8 9" key="1">
    <citation type="submission" date="2011-12" db="EMBL/GenBank/DDBJ databases">
        <title>Whole genome shotgun sequence of Gordonia effusa NBRC 100432.</title>
        <authorList>
            <person name="Yoshida I."/>
            <person name="Takarada H."/>
            <person name="Hosoyama A."/>
            <person name="Tsuchikane K."/>
            <person name="Katsumata H."/>
            <person name="Yamazaki S."/>
            <person name="Fujita N."/>
        </authorList>
    </citation>
    <scope>NUCLEOTIDE SEQUENCE [LARGE SCALE GENOMIC DNA]</scope>
    <source>
        <strain evidence="8 9">NBRC 100432</strain>
    </source>
</reference>
<dbReference type="GO" id="GO:0005886">
    <property type="term" value="C:plasma membrane"/>
    <property type="evidence" value="ECO:0007669"/>
    <property type="project" value="UniProtKB-SubCell"/>
</dbReference>
<accession>H0QXL0</accession>
<evidence type="ECO:0000256" key="1">
    <source>
        <dbReference type="ARBA" id="ARBA00004651"/>
    </source>
</evidence>
<comment type="similarity">
    <text evidence="2">Belongs to the UPF0719 family.</text>
</comment>
<evidence type="ECO:0000313" key="8">
    <source>
        <dbReference type="EMBL" id="GAB17561.1"/>
    </source>
</evidence>
<keyword evidence="6 7" id="KW-0472">Membrane</keyword>
<keyword evidence="5 7" id="KW-1133">Transmembrane helix</keyword>
<comment type="subcellular location">
    <subcellularLocation>
        <location evidence="1">Cell membrane</location>
        <topology evidence="1">Multi-pass membrane protein</topology>
    </subcellularLocation>
</comment>
<evidence type="ECO:0000256" key="4">
    <source>
        <dbReference type="ARBA" id="ARBA00022692"/>
    </source>
</evidence>
<dbReference type="InterPro" id="IPR007140">
    <property type="entry name" value="DUF350"/>
</dbReference>
<keyword evidence="3" id="KW-1003">Cell membrane</keyword>
<evidence type="ECO:0000256" key="7">
    <source>
        <dbReference type="SAM" id="Phobius"/>
    </source>
</evidence>
<evidence type="ECO:0000256" key="2">
    <source>
        <dbReference type="ARBA" id="ARBA00005779"/>
    </source>
</evidence>
<sequence length="141" mass="14803">MLTRIIENSYAAAAYSASGIALMVASFAVVDLLTPGNLRHQLWFDRNRNAGILVGSNLAAIALIIVAAITASEGRLGEGLLYTVIYTAIGIVLMAITFLLIDLVTPGKLGELLVDVNPHPAVWVQAVAHIGIALIISASIL</sequence>
<dbReference type="EMBL" id="BAEH01000035">
    <property type="protein sequence ID" value="GAB17561.1"/>
    <property type="molecule type" value="Genomic_DNA"/>
</dbReference>
<feature type="transmembrane region" description="Helical" evidence="7">
    <location>
        <begin position="50"/>
        <end position="72"/>
    </location>
</feature>
<feature type="transmembrane region" description="Helical" evidence="7">
    <location>
        <begin position="121"/>
        <end position="140"/>
    </location>
</feature>
<dbReference type="eggNOG" id="COG3766">
    <property type="taxonomic scope" value="Bacteria"/>
</dbReference>
<protein>
    <recommendedName>
        <fullName evidence="10">DUF350 domain-containing protein</fullName>
    </recommendedName>
</protein>
<proteinExistence type="inferred from homology"/>
<dbReference type="AlphaFoldDB" id="H0QXL0"/>
<feature type="transmembrane region" description="Helical" evidence="7">
    <location>
        <begin position="79"/>
        <end position="101"/>
    </location>
</feature>
<dbReference type="STRING" id="1077974.GOEFS_035_00930"/>
<dbReference type="OrthoDB" id="5191770at2"/>
<dbReference type="RefSeq" id="WP_007316899.1">
    <property type="nucleotide sequence ID" value="NZ_BAEH01000035.1"/>
</dbReference>
<keyword evidence="4 7" id="KW-0812">Transmembrane</keyword>
<feature type="transmembrane region" description="Helical" evidence="7">
    <location>
        <begin position="12"/>
        <end position="30"/>
    </location>
</feature>
<dbReference type="Pfam" id="PF03994">
    <property type="entry name" value="DUF350"/>
    <property type="match status" value="1"/>
</dbReference>
<organism evidence="8 9">
    <name type="scientific">Gordonia effusa NBRC 100432</name>
    <dbReference type="NCBI Taxonomy" id="1077974"/>
    <lineage>
        <taxon>Bacteria</taxon>
        <taxon>Bacillati</taxon>
        <taxon>Actinomycetota</taxon>
        <taxon>Actinomycetes</taxon>
        <taxon>Mycobacteriales</taxon>
        <taxon>Gordoniaceae</taxon>
        <taxon>Gordonia</taxon>
    </lineage>
</organism>
<keyword evidence="9" id="KW-1185">Reference proteome</keyword>
<comment type="caution">
    <text evidence="8">The sequence shown here is derived from an EMBL/GenBank/DDBJ whole genome shotgun (WGS) entry which is preliminary data.</text>
</comment>
<evidence type="ECO:0008006" key="10">
    <source>
        <dbReference type="Google" id="ProtNLM"/>
    </source>
</evidence>
<evidence type="ECO:0000256" key="6">
    <source>
        <dbReference type="ARBA" id="ARBA00023136"/>
    </source>
</evidence>
<name>H0QXL0_9ACTN</name>
<dbReference type="Proteomes" id="UP000035034">
    <property type="component" value="Unassembled WGS sequence"/>
</dbReference>
<gene>
    <name evidence="8" type="ORF">GOEFS_035_00930</name>
</gene>
<evidence type="ECO:0000256" key="5">
    <source>
        <dbReference type="ARBA" id="ARBA00022989"/>
    </source>
</evidence>